<feature type="compositionally biased region" description="Basic and acidic residues" evidence="1">
    <location>
        <begin position="301"/>
        <end position="314"/>
    </location>
</feature>
<comment type="caution">
    <text evidence="2">The sequence shown here is derived from an EMBL/GenBank/DDBJ whole genome shotgun (WGS) entry which is preliminary data.</text>
</comment>
<feature type="compositionally biased region" description="Polar residues" evidence="1">
    <location>
        <begin position="252"/>
        <end position="262"/>
    </location>
</feature>
<protein>
    <submittedName>
        <fullName evidence="2">Uncharacterized protein</fullName>
    </submittedName>
</protein>
<feature type="compositionally biased region" description="Acidic residues" evidence="1">
    <location>
        <begin position="291"/>
        <end position="300"/>
    </location>
</feature>
<proteinExistence type="predicted"/>
<feature type="compositionally biased region" description="Basic residues" evidence="1">
    <location>
        <begin position="61"/>
        <end position="96"/>
    </location>
</feature>
<accession>A0ABD6EW75</accession>
<feature type="compositionally biased region" description="Basic and acidic residues" evidence="1">
    <location>
        <begin position="323"/>
        <end position="341"/>
    </location>
</feature>
<dbReference type="AlphaFoldDB" id="A0ABD6EW75"/>
<name>A0ABD6EW75_9BILA</name>
<feature type="compositionally biased region" description="Basic and acidic residues" evidence="1">
    <location>
        <begin position="109"/>
        <end position="122"/>
    </location>
</feature>
<gene>
    <name evidence="2" type="ORF">AB6A40_007536</name>
</gene>
<evidence type="ECO:0000256" key="1">
    <source>
        <dbReference type="SAM" id="MobiDB-lite"/>
    </source>
</evidence>
<keyword evidence="3" id="KW-1185">Reference proteome</keyword>
<sequence>MKLRTSPLCKSKPDKRNKVRKDPSRFFRKALVKRTKSLGPNVSKGFDQDSGSSSNSERSLSNKRKIHRSSKLRRKTERRSSRYRGIREKTRSRKHGYRDQQKHLRIRKSRDDEWKRGNDRNGRKMKLANIDGKGIGADDKLSKSGRRSRRLSRFQTRGKAKEKEKHDLFAMPDDNEKVEDVEYDDLTKMIDDDVLKGFSGYTDENNEKERDIVEGSRKENEEVREQTAEAKETKEIKENIQPETLIDRSGRLQDNPQETSPKNPDEKGEIRPPEEVERNEAKEKSEKVKIDEEEQWNEVGEEPKTARRQSEKTQDFGPSITEGKMKKYGEKSEHTNTENVC</sequence>
<feature type="compositionally biased region" description="Basic and acidic residues" evidence="1">
    <location>
        <begin position="11"/>
        <end position="25"/>
    </location>
</feature>
<dbReference type="EMBL" id="JBGFUD010006151">
    <property type="protein sequence ID" value="MFH4980827.1"/>
    <property type="molecule type" value="Genomic_DNA"/>
</dbReference>
<evidence type="ECO:0000313" key="3">
    <source>
        <dbReference type="Proteomes" id="UP001608902"/>
    </source>
</evidence>
<feature type="compositionally biased region" description="Basic and acidic residues" evidence="1">
    <location>
        <begin position="263"/>
        <end position="290"/>
    </location>
</feature>
<organism evidence="2 3">
    <name type="scientific">Gnathostoma spinigerum</name>
    <dbReference type="NCBI Taxonomy" id="75299"/>
    <lineage>
        <taxon>Eukaryota</taxon>
        <taxon>Metazoa</taxon>
        <taxon>Ecdysozoa</taxon>
        <taxon>Nematoda</taxon>
        <taxon>Chromadorea</taxon>
        <taxon>Rhabditida</taxon>
        <taxon>Spirurina</taxon>
        <taxon>Gnathostomatomorpha</taxon>
        <taxon>Gnathostomatoidea</taxon>
        <taxon>Gnathostomatidae</taxon>
        <taxon>Gnathostoma</taxon>
    </lineage>
</organism>
<reference evidence="2 3" key="1">
    <citation type="submission" date="2024-08" db="EMBL/GenBank/DDBJ databases">
        <title>Gnathostoma spinigerum genome.</title>
        <authorList>
            <person name="Gonzalez-Bertolin B."/>
            <person name="Monzon S."/>
            <person name="Zaballos A."/>
            <person name="Jimenez P."/>
            <person name="Dekumyoy P."/>
            <person name="Varona S."/>
            <person name="Cuesta I."/>
            <person name="Sumanam S."/>
            <person name="Adisakwattana P."/>
            <person name="Gasser R.B."/>
            <person name="Hernandez-Gonzalez A."/>
            <person name="Young N.D."/>
            <person name="Perteguer M.J."/>
        </authorList>
    </citation>
    <scope>NUCLEOTIDE SEQUENCE [LARGE SCALE GENOMIC DNA]</scope>
    <source>
        <strain evidence="2">AL3</strain>
        <tissue evidence="2">Liver</tissue>
    </source>
</reference>
<feature type="compositionally biased region" description="Low complexity" evidence="1">
    <location>
        <begin position="50"/>
        <end position="59"/>
    </location>
</feature>
<feature type="compositionally biased region" description="Basic and acidic residues" evidence="1">
    <location>
        <begin position="159"/>
        <end position="176"/>
    </location>
</feature>
<feature type="compositionally biased region" description="Basic and acidic residues" evidence="1">
    <location>
        <begin position="205"/>
        <end position="251"/>
    </location>
</feature>
<feature type="region of interest" description="Disordered" evidence="1">
    <location>
        <begin position="196"/>
        <end position="341"/>
    </location>
</feature>
<dbReference type="Proteomes" id="UP001608902">
    <property type="component" value="Unassembled WGS sequence"/>
</dbReference>
<feature type="region of interest" description="Disordered" evidence="1">
    <location>
        <begin position="1"/>
        <end position="176"/>
    </location>
</feature>
<feature type="compositionally biased region" description="Basic residues" evidence="1">
    <location>
        <begin position="26"/>
        <end position="36"/>
    </location>
</feature>
<evidence type="ECO:0000313" key="2">
    <source>
        <dbReference type="EMBL" id="MFH4980827.1"/>
    </source>
</evidence>
<feature type="compositionally biased region" description="Basic residues" evidence="1">
    <location>
        <begin position="143"/>
        <end position="158"/>
    </location>
</feature>